<keyword evidence="1" id="KW-1133">Transmembrane helix</keyword>
<keyword evidence="1" id="KW-0472">Membrane</keyword>
<evidence type="ECO:0000313" key="3">
    <source>
        <dbReference type="Proteomes" id="UP000029391"/>
    </source>
</evidence>
<evidence type="ECO:0000313" key="2">
    <source>
        <dbReference type="EMBL" id="KFN50586.1"/>
    </source>
</evidence>
<dbReference type="RefSeq" id="WP_026817492.1">
    <property type="nucleotide sequence ID" value="NZ_AUFF01000010.1"/>
</dbReference>
<comment type="caution">
    <text evidence="2">The sequence shown here is derived from an EMBL/GenBank/DDBJ whole genome shotgun (WGS) entry which is preliminary data.</text>
</comment>
<protein>
    <submittedName>
        <fullName evidence="2">Uncharacterized protein</fullName>
    </submittedName>
</protein>
<reference evidence="2 3" key="1">
    <citation type="submission" date="2013-09" db="EMBL/GenBank/DDBJ databases">
        <title>Genome sequencing of Arenimonas composti.</title>
        <authorList>
            <person name="Chen F."/>
            <person name="Wang G."/>
        </authorList>
    </citation>
    <scope>NUCLEOTIDE SEQUENCE [LARGE SCALE GENOMIC DNA]</scope>
    <source>
        <strain evidence="2 3">TR7-09</strain>
    </source>
</reference>
<keyword evidence="3" id="KW-1185">Reference proteome</keyword>
<dbReference type="EMBL" id="AWXU01000017">
    <property type="protein sequence ID" value="KFN50586.1"/>
    <property type="molecule type" value="Genomic_DNA"/>
</dbReference>
<proteinExistence type="predicted"/>
<keyword evidence="1" id="KW-0812">Transmembrane</keyword>
<dbReference type="Proteomes" id="UP000029391">
    <property type="component" value="Unassembled WGS sequence"/>
</dbReference>
<evidence type="ECO:0000256" key="1">
    <source>
        <dbReference type="SAM" id="Phobius"/>
    </source>
</evidence>
<feature type="transmembrane region" description="Helical" evidence="1">
    <location>
        <begin position="12"/>
        <end position="38"/>
    </location>
</feature>
<name>A0A091BFS3_9GAMM</name>
<gene>
    <name evidence="2" type="ORF">P873_05345</name>
</gene>
<organism evidence="2 3">
    <name type="scientific">Arenimonas composti TR7-09 = DSM 18010</name>
    <dbReference type="NCBI Taxonomy" id="1121013"/>
    <lineage>
        <taxon>Bacteria</taxon>
        <taxon>Pseudomonadati</taxon>
        <taxon>Pseudomonadota</taxon>
        <taxon>Gammaproteobacteria</taxon>
        <taxon>Lysobacterales</taxon>
        <taxon>Lysobacteraceae</taxon>
        <taxon>Arenimonas</taxon>
    </lineage>
</organism>
<accession>A0A091BFS3</accession>
<sequence length="99" mass="10768">MNSFLTMNIRLLEWICRLGCGLGIAVAAVSAVRISYIYKVLRGYGMHATSVGNTEAYSIALGALPETVDLHLLLIFAGVGLILLFGSLWKAVRRRAVET</sequence>
<feature type="transmembrane region" description="Helical" evidence="1">
    <location>
        <begin position="70"/>
        <end position="89"/>
    </location>
</feature>
<dbReference type="AlphaFoldDB" id="A0A091BFS3"/>